<keyword evidence="4 6" id="KW-1133">Transmembrane helix</keyword>
<dbReference type="Proteomes" id="UP000288805">
    <property type="component" value="Unassembled WGS sequence"/>
</dbReference>
<accession>A0A438IMN0</accession>
<comment type="caution">
    <text evidence="6">Lacks conserved residue(s) required for the propagation of feature annotation.</text>
</comment>
<keyword evidence="3 6" id="KW-0812">Transmembrane</keyword>
<comment type="similarity">
    <text evidence="2 6">Belongs to the TVP23 family.</text>
</comment>
<keyword evidence="5 6" id="KW-0472">Membrane</keyword>
<evidence type="ECO:0000256" key="1">
    <source>
        <dbReference type="ARBA" id="ARBA00004141"/>
    </source>
</evidence>
<dbReference type="AlphaFoldDB" id="A0A438IMN0"/>
<dbReference type="PANTHER" id="PTHR13019:SF7">
    <property type="entry name" value="GOLGI APPARATUS MEMBRANE PROTEIN TVP23"/>
    <property type="match status" value="1"/>
</dbReference>
<dbReference type="Pfam" id="PF05832">
    <property type="entry name" value="DUF846"/>
    <property type="match status" value="2"/>
</dbReference>
<dbReference type="InterPro" id="IPR008564">
    <property type="entry name" value="TVP23-like"/>
</dbReference>
<comment type="caution">
    <text evidence="7">The sequence shown here is derived from an EMBL/GenBank/DDBJ whole genome shotgun (WGS) entry which is preliminary data.</text>
</comment>
<sequence>MMHSLPGENYAHPKICFFHVLFKAASLAFYILSTIFVDSFVIIFVVTVLLAALDFWVVKNVSGRILVGLRWWNEINDLGESVWRFECLDQEVVLAFHRDSYEFLFPLSPLNEMLMACSGVLMHEFYHWVISLSLLLIQSLARMNKKDSWLFWWTLYLALYGILLGIFSLIRFQADYLLVVGVCLTLSLANIIGFTKCRKVSGTITTIIANLFSLLWLLNLVHSLLLVLLSDAKKQIQAFASQTIASRVSSTLQSAFSVV</sequence>
<dbReference type="EMBL" id="QGNW01000097">
    <property type="protein sequence ID" value="RVW97953.1"/>
    <property type="molecule type" value="Genomic_DNA"/>
</dbReference>
<name>A0A438IMN0_VITVI</name>
<evidence type="ECO:0000256" key="5">
    <source>
        <dbReference type="ARBA" id="ARBA00023136"/>
    </source>
</evidence>
<feature type="transmembrane region" description="Helical" evidence="6">
    <location>
        <begin position="207"/>
        <end position="229"/>
    </location>
</feature>
<feature type="transmembrane region" description="Helical" evidence="6">
    <location>
        <begin position="27"/>
        <end position="53"/>
    </location>
</feature>
<feature type="transmembrane region" description="Helical" evidence="6">
    <location>
        <begin position="113"/>
        <end position="137"/>
    </location>
</feature>
<keyword evidence="6" id="KW-0333">Golgi apparatus</keyword>
<evidence type="ECO:0000313" key="8">
    <source>
        <dbReference type="Proteomes" id="UP000288805"/>
    </source>
</evidence>
<feature type="transmembrane region" description="Helical" evidence="6">
    <location>
        <begin position="176"/>
        <end position="195"/>
    </location>
</feature>
<dbReference type="GO" id="GO:0000139">
    <property type="term" value="C:Golgi membrane"/>
    <property type="evidence" value="ECO:0007669"/>
    <property type="project" value="UniProtKB-SubCell"/>
</dbReference>
<feature type="transmembrane region" description="Helical" evidence="6">
    <location>
        <begin position="149"/>
        <end position="170"/>
    </location>
</feature>
<evidence type="ECO:0000313" key="7">
    <source>
        <dbReference type="EMBL" id="RVW97953.1"/>
    </source>
</evidence>
<comment type="function">
    <text evidence="6">Golgi membrane protein involved in vesicular trafficking.</text>
</comment>
<evidence type="ECO:0000256" key="2">
    <source>
        <dbReference type="ARBA" id="ARBA00005467"/>
    </source>
</evidence>
<protein>
    <recommendedName>
        <fullName evidence="6">Golgi apparatus membrane protein TVP23</fullName>
    </recommendedName>
</protein>
<evidence type="ECO:0000256" key="3">
    <source>
        <dbReference type="ARBA" id="ARBA00022692"/>
    </source>
</evidence>
<reference evidence="7 8" key="1">
    <citation type="journal article" date="2018" name="PLoS Genet.">
        <title>Population sequencing reveals clonal diversity and ancestral inbreeding in the grapevine cultivar Chardonnay.</title>
        <authorList>
            <person name="Roach M.J."/>
            <person name="Johnson D.L."/>
            <person name="Bohlmann J."/>
            <person name="van Vuuren H.J."/>
            <person name="Jones S.J."/>
            <person name="Pretorius I.S."/>
            <person name="Schmidt S.A."/>
            <person name="Borneman A.R."/>
        </authorList>
    </citation>
    <scope>NUCLEOTIDE SEQUENCE [LARGE SCALE GENOMIC DNA]</scope>
    <source>
        <strain evidence="8">cv. Chardonnay</strain>
        <tissue evidence="7">Leaf</tissue>
    </source>
</reference>
<organism evidence="7 8">
    <name type="scientific">Vitis vinifera</name>
    <name type="common">Grape</name>
    <dbReference type="NCBI Taxonomy" id="29760"/>
    <lineage>
        <taxon>Eukaryota</taxon>
        <taxon>Viridiplantae</taxon>
        <taxon>Streptophyta</taxon>
        <taxon>Embryophyta</taxon>
        <taxon>Tracheophyta</taxon>
        <taxon>Spermatophyta</taxon>
        <taxon>Magnoliopsida</taxon>
        <taxon>eudicotyledons</taxon>
        <taxon>Gunneridae</taxon>
        <taxon>Pentapetalae</taxon>
        <taxon>rosids</taxon>
        <taxon>Vitales</taxon>
        <taxon>Vitaceae</taxon>
        <taxon>Viteae</taxon>
        <taxon>Vitis</taxon>
    </lineage>
</organism>
<evidence type="ECO:0000256" key="6">
    <source>
        <dbReference type="RuleBase" id="RU361206"/>
    </source>
</evidence>
<comment type="subcellular location">
    <subcellularLocation>
        <location evidence="6">Golgi apparatus membrane</location>
        <topology evidence="6">Multi-pass membrane protein</topology>
    </subcellularLocation>
    <subcellularLocation>
        <location evidence="1">Membrane</location>
        <topology evidence="1">Multi-pass membrane protein</topology>
    </subcellularLocation>
</comment>
<dbReference type="PANTHER" id="PTHR13019">
    <property type="entry name" value="GOLGI APPARATUS MEMBRANE PROTEIN TVP23"/>
    <property type="match status" value="1"/>
</dbReference>
<evidence type="ECO:0000256" key="4">
    <source>
        <dbReference type="ARBA" id="ARBA00022989"/>
    </source>
</evidence>
<proteinExistence type="inferred from homology"/>
<gene>
    <name evidence="7" type="primary">ECH_4</name>
    <name evidence="7" type="ORF">CK203_021320</name>
</gene>